<evidence type="ECO:0000313" key="11">
    <source>
        <dbReference type="Proteomes" id="UP000254051"/>
    </source>
</evidence>
<keyword evidence="7" id="KW-0472">Membrane</keyword>
<dbReference type="SUPFAM" id="SSF56519">
    <property type="entry name" value="Penicillin binding protein dimerisation domain"/>
    <property type="match status" value="1"/>
</dbReference>
<evidence type="ECO:0000256" key="4">
    <source>
        <dbReference type="ARBA" id="ARBA00022801"/>
    </source>
</evidence>
<comment type="catalytic activity">
    <reaction evidence="6">
        <text>a beta-lactam + H2O = a substituted beta-amino acid</text>
        <dbReference type="Rhea" id="RHEA:20401"/>
        <dbReference type="ChEBI" id="CHEBI:15377"/>
        <dbReference type="ChEBI" id="CHEBI:35627"/>
        <dbReference type="ChEBI" id="CHEBI:140347"/>
        <dbReference type="EC" id="3.5.2.6"/>
    </reaction>
</comment>
<evidence type="ECO:0000259" key="8">
    <source>
        <dbReference type="Pfam" id="PF00905"/>
    </source>
</evidence>
<keyword evidence="7" id="KW-1133">Transmembrane helix</keyword>
<dbReference type="GO" id="GO:0071555">
    <property type="term" value="P:cell wall organization"/>
    <property type="evidence" value="ECO:0007669"/>
    <property type="project" value="TreeGrafter"/>
</dbReference>
<evidence type="ECO:0000256" key="3">
    <source>
        <dbReference type="ARBA" id="ARBA00022729"/>
    </source>
</evidence>
<dbReference type="Gene3D" id="3.40.710.10">
    <property type="entry name" value="DD-peptidase/beta-lactamase superfamily"/>
    <property type="match status" value="1"/>
</dbReference>
<dbReference type="GO" id="GO:0016740">
    <property type="term" value="F:transferase activity"/>
    <property type="evidence" value="ECO:0007669"/>
    <property type="project" value="UniProtKB-KW"/>
</dbReference>
<dbReference type="Proteomes" id="UP000254051">
    <property type="component" value="Unassembled WGS sequence"/>
</dbReference>
<dbReference type="InterPro" id="IPR001460">
    <property type="entry name" value="PCN-bd_Tpept"/>
</dbReference>
<dbReference type="PANTHER" id="PTHR30627:SF24">
    <property type="entry name" value="PENICILLIN-BINDING PROTEIN 4B"/>
    <property type="match status" value="1"/>
</dbReference>
<keyword evidence="3" id="KW-0732">Signal</keyword>
<dbReference type="PROSITE" id="PS00337">
    <property type="entry name" value="BETA_LACTAMASE_D"/>
    <property type="match status" value="1"/>
</dbReference>
<dbReference type="SUPFAM" id="SSF56601">
    <property type="entry name" value="beta-lactamase/transpeptidase-like"/>
    <property type="match status" value="1"/>
</dbReference>
<keyword evidence="5 6" id="KW-0046">Antibiotic resistance</keyword>
<evidence type="ECO:0000313" key="10">
    <source>
        <dbReference type="EMBL" id="SUQ12559.1"/>
    </source>
</evidence>
<dbReference type="GO" id="GO:0008800">
    <property type="term" value="F:beta-lactamase activity"/>
    <property type="evidence" value="ECO:0007669"/>
    <property type="project" value="UniProtKB-UniRule"/>
</dbReference>
<proteinExistence type="inferred from homology"/>
<dbReference type="InterPro" id="IPR002137">
    <property type="entry name" value="Beta-lactam_class-D_AS"/>
</dbReference>
<dbReference type="GO" id="GO:0046677">
    <property type="term" value="P:response to antibiotic"/>
    <property type="evidence" value="ECO:0007669"/>
    <property type="project" value="UniProtKB-UniRule"/>
</dbReference>
<evidence type="ECO:0000256" key="7">
    <source>
        <dbReference type="SAM" id="Phobius"/>
    </source>
</evidence>
<name>A0A316A338_9FIRM</name>
<dbReference type="Pfam" id="PF21922">
    <property type="entry name" value="PBP_dimer_2"/>
    <property type="match status" value="1"/>
</dbReference>
<accession>A0A316A338</accession>
<dbReference type="GO" id="GO:0071972">
    <property type="term" value="F:peptidoglycan L,D-transpeptidase activity"/>
    <property type="evidence" value="ECO:0007669"/>
    <property type="project" value="TreeGrafter"/>
</dbReference>
<dbReference type="InterPro" id="IPR054120">
    <property type="entry name" value="PBPA_dimer"/>
</dbReference>
<keyword evidence="7" id="KW-0812">Transmembrane</keyword>
<evidence type="ECO:0000256" key="1">
    <source>
        <dbReference type="ARBA" id="ARBA00007898"/>
    </source>
</evidence>
<reference evidence="11" key="1">
    <citation type="submission" date="2017-07" db="EMBL/GenBank/DDBJ databases">
        <authorList>
            <person name="Varghese N."/>
            <person name="Submissions S."/>
        </authorList>
    </citation>
    <scope>NUCLEOTIDE SEQUENCE [LARGE SCALE GENOMIC DNA]</scope>
    <source>
        <strain evidence="11">NLAE-zl-C134</strain>
    </source>
</reference>
<dbReference type="GO" id="GO:0008658">
    <property type="term" value="F:penicillin binding"/>
    <property type="evidence" value="ECO:0007669"/>
    <property type="project" value="InterPro"/>
</dbReference>
<dbReference type="GO" id="GO:0017001">
    <property type="term" value="P:antibiotic catabolic process"/>
    <property type="evidence" value="ECO:0007669"/>
    <property type="project" value="InterPro"/>
</dbReference>
<organism evidence="10 11">
    <name type="scientific">Faecalicatena contorta</name>
    <dbReference type="NCBI Taxonomy" id="39482"/>
    <lineage>
        <taxon>Bacteria</taxon>
        <taxon>Bacillati</taxon>
        <taxon>Bacillota</taxon>
        <taxon>Clostridia</taxon>
        <taxon>Lachnospirales</taxon>
        <taxon>Lachnospiraceae</taxon>
        <taxon>Faecalicatena</taxon>
    </lineage>
</organism>
<evidence type="ECO:0000256" key="2">
    <source>
        <dbReference type="ARBA" id="ARBA00012865"/>
    </source>
</evidence>
<dbReference type="Pfam" id="PF00905">
    <property type="entry name" value="Transpeptidase"/>
    <property type="match status" value="1"/>
</dbReference>
<dbReference type="EMBL" id="UHJJ01000001">
    <property type="protein sequence ID" value="SUQ12559.1"/>
    <property type="molecule type" value="Genomic_DNA"/>
</dbReference>
<comment type="similarity">
    <text evidence="1 6">Belongs to the class-D beta-lactamase family.</text>
</comment>
<feature type="transmembrane region" description="Helical" evidence="7">
    <location>
        <begin position="12"/>
        <end position="32"/>
    </location>
</feature>
<evidence type="ECO:0000256" key="5">
    <source>
        <dbReference type="ARBA" id="ARBA00023251"/>
    </source>
</evidence>
<protein>
    <recommendedName>
        <fullName evidence="2 6">Beta-lactamase</fullName>
        <ecNumber evidence="2 6">3.5.2.6</ecNumber>
    </recommendedName>
</protein>
<keyword evidence="11" id="KW-1185">Reference proteome</keyword>
<dbReference type="InterPro" id="IPR036138">
    <property type="entry name" value="PBP_dimer_sf"/>
</dbReference>
<keyword evidence="10" id="KW-0808">Transferase</keyword>
<evidence type="ECO:0000259" key="9">
    <source>
        <dbReference type="Pfam" id="PF21922"/>
    </source>
</evidence>
<feature type="domain" description="Penicillin binding protein A dimerisation" evidence="9">
    <location>
        <begin position="56"/>
        <end position="137"/>
    </location>
</feature>
<gene>
    <name evidence="10" type="ORF">SAMN05216529_101456</name>
</gene>
<dbReference type="PANTHER" id="PTHR30627">
    <property type="entry name" value="PEPTIDOGLYCAN D,D-TRANSPEPTIDASE"/>
    <property type="match status" value="1"/>
</dbReference>
<dbReference type="EC" id="3.5.2.6" evidence="2 6"/>
<dbReference type="AlphaFoldDB" id="A0A316A338"/>
<keyword evidence="4 6" id="KW-0378">Hydrolase</keyword>
<feature type="domain" description="Penicillin-binding protein transpeptidase" evidence="8">
    <location>
        <begin position="158"/>
        <end position="468"/>
    </location>
</feature>
<sequence length="472" mass="51863">MKKFRNKEFARVTYFFVALFLALMTYIVYFNIVRAKTIVNSPYNERQDAFADRIIRGNIADRNGTILAETEVLEDGTEIRSYPYGAVFAHVIGYSYPSAGKSGLESVENFELLTSNAFFVQKFINEFKDEKNMGDTVVTTLDADLQQAAYDALGSNKGAVVVMEASTGKILAMVSGPSYDPNSVEANWEALNSDDSQSPLLNRASQGLYAPGSTFKVVTALEYMREHADYQNYSYECAGEITTEGTTIHCFDNTAHGLEDLRSSMANSCNSSFANIGLSLNKTAFRNTAEELLFNKKLPSVLDSSKSSFKITESSNSAEMMMTAMGQGETLVSPYHMALITSAIANGGTLMEPYLVEKVTNYTGAEIRKNVPKSYRKLMTLDEAAQLKDYMKAVVDEGTAALLSGQSYTAAGKTGTAEYSMDDGEKTHSWFMGFTNVDNPELVISVIIEGYDGNDGAKAVPIAKQILDSYYY</sequence>
<dbReference type="GO" id="GO:0005886">
    <property type="term" value="C:plasma membrane"/>
    <property type="evidence" value="ECO:0007669"/>
    <property type="project" value="TreeGrafter"/>
</dbReference>
<dbReference type="Gene3D" id="3.90.1310.10">
    <property type="entry name" value="Penicillin-binding protein 2a (Domain 2)"/>
    <property type="match status" value="1"/>
</dbReference>
<evidence type="ECO:0000256" key="6">
    <source>
        <dbReference type="RuleBase" id="RU361140"/>
    </source>
</evidence>
<dbReference type="InterPro" id="IPR050515">
    <property type="entry name" value="Beta-lactam/transpept"/>
</dbReference>
<dbReference type="InterPro" id="IPR012338">
    <property type="entry name" value="Beta-lactam/transpept-like"/>
</dbReference>